<organism evidence="1 2">
    <name type="scientific">Flavobacterium macacae</name>
    <dbReference type="NCBI Taxonomy" id="2488993"/>
    <lineage>
        <taxon>Bacteria</taxon>
        <taxon>Pseudomonadati</taxon>
        <taxon>Bacteroidota</taxon>
        <taxon>Flavobacteriia</taxon>
        <taxon>Flavobacteriales</taxon>
        <taxon>Flavobacteriaceae</taxon>
        <taxon>Flavobacterium</taxon>
    </lineage>
</organism>
<proteinExistence type="predicted"/>
<evidence type="ECO:0000313" key="2">
    <source>
        <dbReference type="Proteomes" id="UP000271937"/>
    </source>
</evidence>
<reference evidence="1 2" key="1">
    <citation type="submission" date="2018-11" db="EMBL/GenBank/DDBJ databases">
        <title>Flavobacterium sp. nov., YIM 102600 draft genome.</title>
        <authorList>
            <person name="Li G."/>
            <person name="Jiang Y."/>
        </authorList>
    </citation>
    <scope>NUCLEOTIDE SEQUENCE [LARGE SCALE GENOMIC DNA]</scope>
    <source>
        <strain evidence="1 2">YIM 102600</strain>
    </source>
</reference>
<name>A0A3P3WGQ6_9FLAO</name>
<keyword evidence="2" id="KW-1185">Reference proteome</keyword>
<evidence type="ECO:0000313" key="1">
    <source>
        <dbReference type="EMBL" id="RRJ93637.1"/>
    </source>
</evidence>
<protein>
    <submittedName>
        <fullName evidence="1">Uncharacterized protein</fullName>
    </submittedName>
</protein>
<sequence>MHLAKKTLQLTLSFGITKNYGKNEKNEIYICIFSNGIANNSIL</sequence>
<dbReference type="EMBL" id="RQVR01000002">
    <property type="protein sequence ID" value="RRJ93637.1"/>
    <property type="molecule type" value="Genomic_DNA"/>
</dbReference>
<comment type="caution">
    <text evidence="1">The sequence shown here is derived from an EMBL/GenBank/DDBJ whole genome shotgun (WGS) entry which is preliminary data.</text>
</comment>
<dbReference type="Proteomes" id="UP000271937">
    <property type="component" value="Unassembled WGS sequence"/>
</dbReference>
<dbReference type="AlphaFoldDB" id="A0A3P3WGQ6"/>
<accession>A0A3P3WGQ6</accession>
<gene>
    <name evidence="1" type="ORF">EG849_02025</name>
</gene>